<feature type="signal peptide" evidence="2">
    <location>
        <begin position="1"/>
        <end position="19"/>
    </location>
</feature>
<dbReference type="RefSeq" id="WP_187965292.1">
    <property type="nucleotide sequence ID" value="NZ_JACVDC010000021.1"/>
</dbReference>
<gene>
    <name evidence="3" type="ORF">IBL28_09200</name>
</gene>
<evidence type="ECO:0000256" key="1">
    <source>
        <dbReference type="SAM" id="Phobius"/>
    </source>
</evidence>
<feature type="transmembrane region" description="Helical" evidence="1">
    <location>
        <begin position="382"/>
        <end position="400"/>
    </location>
</feature>
<keyword evidence="1" id="KW-0472">Membrane</keyword>
<keyword evidence="4" id="KW-1185">Reference proteome</keyword>
<dbReference type="EMBL" id="JACVDC010000021">
    <property type="protein sequence ID" value="MBC9796142.1"/>
    <property type="molecule type" value="Genomic_DNA"/>
</dbReference>
<organism evidence="3 4">
    <name type="scientific">Sinomicrobium weinanense</name>
    <dbReference type="NCBI Taxonomy" id="2842200"/>
    <lineage>
        <taxon>Bacteria</taxon>
        <taxon>Pseudomonadati</taxon>
        <taxon>Bacteroidota</taxon>
        <taxon>Flavobacteriia</taxon>
        <taxon>Flavobacteriales</taxon>
        <taxon>Flavobacteriaceae</taxon>
        <taxon>Sinomicrobium</taxon>
    </lineage>
</organism>
<proteinExistence type="predicted"/>
<dbReference type="AlphaFoldDB" id="A0A926JRG2"/>
<evidence type="ECO:0000313" key="3">
    <source>
        <dbReference type="EMBL" id="MBC9796142.1"/>
    </source>
</evidence>
<protein>
    <recommendedName>
        <fullName evidence="5">DUF3999 family protein</fullName>
    </recommendedName>
</protein>
<accession>A0A926JRG2</accession>
<name>A0A926JRG2_9FLAO</name>
<reference evidence="3 4" key="1">
    <citation type="submission" date="2020-09" db="EMBL/GenBank/DDBJ databases">
        <title>Sinomicrobium weinanense sp. nov., a halophilic bacteria isolated from saline-alkali soil.</title>
        <authorList>
            <person name="Wu P."/>
            <person name="Ren H."/>
            <person name="Mei Y."/>
            <person name="Liang Y."/>
            <person name="Chen Z."/>
        </authorList>
    </citation>
    <scope>NUCLEOTIDE SEQUENCE [LARGE SCALE GENOMIC DNA]</scope>
    <source>
        <strain evidence="3 4">FJxs</strain>
    </source>
</reference>
<keyword evidence="2" id="KW-0732">Signal</keyword>
<feature type="chain" id="PRO_5037852210" description="DUF3999 family protein" evidence="2">
    <location>
        <begin position="20"/>
        <end position="408"/>
    </location>
</feature>
<keyword evidence="1" id="KW-1133">Transmembrane helix</keyword>
<comment type="caution">
    <text evidence="3">The sequence shown here is derived from an EMBL/GenBank/DDBJ whole genome shotgun (WGS) entry which is preliminary data.</text>
</comment>
<evidence type="ECO:0000256" key="2">
    <source>
        <dbReference type="SAM" id="SignalP"/>
    </source>
</evidence>
<keyword evidence="1" id="KW-0812">Transmembrane</keyword>
<sequence length="408" mass="47249">MKRSLNVIVFLFCIQAFNAQEYSGTVATVNEDGIYAVVLSPEIRSASLSDMHTIRILDGEQNEIPYWPYTDTGQGGDSRFITFPIISKTGVDGERSSVIVENREERMLDRMTLKIATTKVSKVYSISGSDDRERWFGLVNRDYLDRLSEPGKTTTEKTFSFPLNNYRYLRWDFDDEKNLPVNVREAGVYEAPGKVKITDLIEIRGAHVETLTDKDNKKTIIHISFAQPQQIDAIKFDTEGPGLFLRKAHFRVKRNRNIKKRTETYIATLRTIELDSQKENRFDGLHIFEKEFTIEIENGDNLPLKNISISFYQHPAYLVAEFQTGKKYRITVDPSLPSPNYDIGHFKSLFRDELPQIEVNHFKKITPEETAETDIPFWKTQAFLWFCILTAAVFISYFSWKLLNDMKK</sequence>
<evidence type="ECO:0008006" key="5">
    <source>
        <dbReference type="Google" id="ProtNLM"/>
    </source>
</evidence>
<evidence type="ECO:0000313" key="4">
    <source>
        <dbReference type="Proteomes" id="UP000653730"/>
    </source>
</evidence>
<dbReference type="Proteomes" id="UP000653730">
    <property type="component" value="Unassembled WGS sequence"/>
</dbReference>